<evidence type="ECO:0008006" key="4">
    <source>
        <dbReference type="Google" id="ProtNLM"/>
    </source>
</evidence>
<keyword evidence="3" id="KW-1185">Reference proteome</keyword>
<keyword evidence="1" id="KW-0472">Membrane</keyword>
<dbReference type="EMBL" id="NCXP01000002">
    <property type="protein sequence ID" value="OSC42683.1"/>
    <property type="molecule type" value="Genomic_DNA"/>
</dbReference>
<gene>
    <name evidence="2" type="ORF">B8W66_03870</name>
</gene>
<evidence type="ECO:0000313" key="3">
    <source>
        <dbReference type="Proteomes" id="UP000193247"/>
    </source>
</evidence>
<feature type="transmembrane region" description="Helical" evidence="1">
    <location>
        <begin position="7"/>
        <end position="29"/>
    </location>
</feature>
<name>A0A1X2LZN8_9MYCO</name>
<dbReference type="RefSeq" id="WP_085323691.1">
    <property type="nucleotide sequence ID" value="NZ_NCXP01000002.1"/>
</dbReference>
<feature type="transmembrane region" description="Helical" evidence="1">
    <location>
        <begin position="78"/>
        <end position="98"/>
    </location>
</feature>
<evidence type="ECO:0000256" key="1">
    <source>
        <dbReference type="SAM" id="Phobius"/>
    </source>
</evidence>
<organism evidence="2 3">
    <name type="scientific">Mycobacterium decipiens</name>
    <dbReference type="NCBI Taxonomy" id="1430326"/>
    <lineage>
        <taxon>Bacteria</taxon>
        <taxon>Bacillati</taxon>
        <taxon>Actinomycetota</taxon>
        <taxon>Actinomycetes</taxon>
        <taxon>Mycobacteriales</taxon>
        <taxon>Mycobacteriaceae</taxon>
        <taxon>Mycobacterium</taxon>
    </lineage>
</organism>
<sequence length="110" mass="12293">MSHRQMFIGVAGVLLGVIGLMALWFPVYLDLYDAYGVKVTCGRGWRSDLTQALHASGTDNGEALVTRCDTAILLRRAWAIPAVILGWLLVTGFLVIWVHKDQHQDQLSWK</sequence>
<dbReference type="OrthoDB" id="4762524at2"/>
<reference evidence="2 3" key="1">
    <citation type="submission" date="2017-04" db="EMBL/GenBank/DDBJ databases">
        <title>The new phylogeny of genus Mycobacterium.</title>
        <authorList>
            <person name="Tortoli E."/>
            <person name="Trovato A."/>
            <person name="Cirillo D.M."/>
        </authorList>
    </citation>
    <scope>NUCLEOTIDE SEQUENCE [LARGE SCALE GENOMIC DNA]</scope>
    <source>
        <strain evidence="2 3">TBL 1200985</strain>
    </source>
</reference>
<protein>
    <recommendedName>
        <fullName evidence="4">Transmembrane protein</fullName>
    </recommendedName>
</protein>
<dbReference type="Proteomes" id="UP000193247">
    <property type="component" value="Unassembled WGS sequence"/>
</dbReference>
<accession>A0A1X2LZN8</accession>
<keyword evidence="1" id="KW-0812">Transmembrane</keyword>
<comment type="caution">
    <text evidence="2">The sequence shown here is derived from an EMBL/GenBank/DDBJ whole genome shotgun (WGS) entry which is preliminary data.</text>
</comment>
<keyword evidence="1" id="KW-1133">Transmembrane helix</keyword>
<proteinExistence type="predicted"/>
<evidence type="ECO:0000313" key="2">
    <source>
        <dbReference type="EMBL" id="OSC42683.1"/>
    </source>
</evidence>
<dbReference type="AlphaFoldDB" id="A0A1X2LZN8"/>